<dbReference type="Pfam" id="PF02841">
    <property type="entry name" value="GBP_C"/>
    <property type="match status" value="1"/>
</dbReference>
<evidence type="ECO:0000256" key="5">
    <source>
        <dbReference type="ARBA" id="ARBA00023134"/>
    </source>
</evidence>
<dbReference type="InterPro" id="IPR003191">
    <property type="entry name" value="Guanylate-bd/ATL_C"/>
</dbReference>
<evidence type="ECO:0000256" key="6">
    <source>
        <dbReference type="PROSITE-ProRule" id="PRU01052"/>
    </source>
</evidence>
<dbReference type="GO" id="GO:0003924">
    <property type="term" value="F:GTPase activity"/>
    <property type="evidence" value="ECO:0007669"/>
    <property type="project" value="InterPro"/>
</dbReference>
<dbReference type="SUPFAM" id="SSF48340">
    <property type="entry name" value="Interferon-induced guanylate-binding protein 1 (GBP1), C-terminal domain"/>
    <property type="match status" value="1"/>
</dbReference>
<protein>
    <recommendedName>
        <fullName evidence="8">GB1/RHD3-type G domain-containing protein</fullName>
    </recommendedName>
</protein>
<dbReference type="InterPro" id="IPR037684">
    <property type="entry name" value="GBP_C"/>
</dbReference>
<dbReference type="Proteomes" id="UP001187315">
    <property type="component" value="Unassembled WGS sequence"/>
</dbReference>
<evidence type="ECO:0000256" key="2">
    <source>
        <dbReference type="ARBA" id="ARBA00022741"/>
    </source>
</evidence>
<keyword evidence="10" id="KW-1185">Reference proteome</keyword>
<dbReference type="PANTHER" id="PTHR10751">
    <property type="entry name" value="GUANYLATE BINDING PROTEIN"/>
    <property type="match status" value="1"/>
</dbReference>
<dbReference type="Pfam" id="PF02263">
    <property type="entry name" value="GBP"/>
    <property type="match status" value="1"/>
</dbReference>
<dbReference type="InterPro" id="IPR030386">
    <property type="entry name" value="G_GB1_RHD3_dom"/>
</dbReference>
<dbReference type="SUPFAM" id="SSF52540">
    <property type="entry name" value="P-loop containing nucleoside triphosphate hydrolases"/>
    <property type="match status" value="1"/>
</dbReference>
<feature type="domain" description="GB1/RHD3-type G" evidence="8">
    <location>
        <begin position="34"/>
        <end position="274"/>
    </location>
</feature>
<dbReference type="CDD" id="cd01851">
    <property type="entry name" value="GBP"/>
    <property type="match status" value="1"/>
</dbReference>
<keyword evidence="7" id="KW-0175">Coiled coil</keyword>
<evidence type="ECO:0000256" key="7">
    <source>
        <dbReference type="SAM" id="Coils"/>
    </source>
</evidence>
<keyword evidence="1" id="KW-0399">Innate immunity</keyword>
<dbReference type="Gene3D" id="3.40.50.300">
    <property type="entry name" value="P-loop containing nucleotide triphosphate hydrolases"/>
    <property type="match status" value="1"/>
</dbReference>
<proteinExistence type="inferred from homology"/>
<dbReference type="InterPro" id="IPR015894">
    <property type="entry name" value="Guanylate-bd_N"/>
</dbReference>
<evidence type="ECO:0000313" key="10">
    <source>
        <dbReference type="Proteomes" id="UP001187315"/>
    </source>
</evidence>
<dbReference type="FunFam" id="3.40.50.300:FF:002830">
    <property type="entry name" value="Guanylate-binding protein 2"/>
    <property type="match status" value="1"/>
</dbReference>
<evidence type="ECO:0000259" key="8">
    <source>
        <dbReference type="PROSITE" id="PS51715"/>
    </source>
</evidence>
<keyword evidence="3" id="KW-0378">Hydrolase</keyword>
<dbReference type="GO" id="GO:0045087">
    <property type="term" value="P:innate immune response"/>
    <property type="evidence" value="ECO:0007669"/>
    <property type="project" value="UniProtKB-KW"/>
</dbReference>
<evidence type="ECO:0000313" key="9">
    <source>
        <dbReference type="EMBL" id="KAK2868498.1"/>
    </source>
</evidence>
<evidence type="ECO:0000256" key="1">
    <source>
        <dbReference type="ARBA" id="ARBA00022588"/>
    </source>
</evidence>
<dbReference type="InterPro" id="IPR027417">
    <property type="entry name" value="P-loop_NTPase"/>
</dbReference>
<dbReference type="Gene3D" id="1.20.1000.10">
    <property type="entry name" value="Guanylate-binding protein, C-terminal domain"/>
    <property type="match status" value="1"/>
</dbReference>
<dbReference type="PROSITE" id="PS51715">
    <property type="entry name" value="G_GB1_RHD3"/>
    <property type="match status" value="1"/>
</dbReference>
<evidence type="ECO:0000256" key="4">
    <source>
        <dbReference type="ARBA" id="ARBA00022859"/>
    </source>
</evidence>
<accession>A0AA88P1M0</accession>
<evidence type="ECO:0000256" key="3">
    <source>
        <dbReference type="ARBA" id="ARBA00022801"/>
    </source>
</evidence>
<comment type="similarity">
    <text evidence="6">Belongs to the TRAFAC class dynamin-like GTPase superfamily. GB1/RHD3 GTPase family.</text>
</comment>
<dbReference type="InterPro" id="IPR036543">
    <property type="entry name" value="Guanylate-bd_C_sf"/>
</dbReference>
<feature type="coiled-coil region" evidence="7">
    <location>
        <begin position="477"/>
        <end position="547"/>
    </location>
</feature>
<comment type="caution">
    <text evidence="9">The sequence shown here is derived from an EMBL/GenBank/DDBJ whole genome shotgun (WGS) entry which is preliminary data.</text>
</comment>
<reference evidence="9" key="1">
    <citation type="submission" date="2023-08" db="EMBL/GenBank/DDBJ databases">
        <title>Pelteobagrus vachellii genome.</title>
        <authorList>
            <person name="Liu H."/>
        </authorList>
    </citation>
    <scope>NUCLEOTIDE SEQUENCE</scope>
    <source>
        <strain evidence="9">PRFRI_2022a</strain>
        <tissue evidence="9">Muscle</tissue>
    </source>
</reference>
<sequence>MFKAMDAPVCLICSDSNGQLCVAKEAKKILDEITQPVVVVSVVGLYRTGKSYLMNRLAGHQTGFALGSTIESKTKGIWMWCVPHPNKPGHILVLLDTEGLGDVHKGDEKHDTWIFCLALLLSSTLVYNSLSVIDNNALEKLHYVTELTEHIRVKAQRGGDDDESAEFMRVFPSFIWSVRDFTLKLEKDGKVITADEYLESALDLQPGLSPKVEKFNLPRRCLRYFFAERRCFVFPRPAKDDDLSRMEELSEKDLDARFLQRADDFCSYVFNNAKPKTLTGGRILIGSALACLAEVYVGAIRNGEVPCLENAVVTLAQIQNERAVEQALQFYQSSVYEKVCFPLAPSELSDIHINAGKAAINVFISTSFNDTEQKAQLKLMEEIQTLYQELCGQNQQECLNVCKVTLTEIFSPLDEDINDGKFMLSGGYKAYRDKLQSLTNEYKARTHKQLMSEEVLSEYLKEKDQFGKTILLSDQCLTEAERNKEVELLQKALLEQKNKSLEEMNKIKEQVFKDQQKTYEQNVTQLLERMKQESERAKADNERVLEAKLKEQKALLEEGFKDRADLMNSEIESLKGEMKTEDESKRSTLSKVVDTLGTAATMFLPGIIPKLAGIAASHVSKYL</sequence>
<gene>
    <name evidence="9" type="ORF">Q7C36_000369</name>
</gene>
<keyword evidence="5" id="KW-0342">GTP-binding</keyword>
<keyword evidence="4" id="KW-0391">Immunity</keyword>
<keyword evidence="2" id="KW-0547">Nucleotide-binding</keyword>
<dbReference type="GO" id="GO:0005525">
    <property type="term" value="F:GTP binding"/>
    <property type="evidence" value="ECO:0007669"/>
    <property type="project" value="UniProtKB-KW"/>
</dbReference>
<organism evidence="9 10">
    <name type="scientific">Tachysurus vachellii</name>
    <name type="common">Darkbarbel catfish</name>
    <name type="synonym">Pelteobagrus vachellii</name>
    <dbReference type="NCBI Taxonomy" id="175792"/>
    <lineage>
        <taxon>Eukaryota</taxon>
        <taxon>Metazoa</taxon>
        <taxon>Chordata</taxon>
        <taxon>Craniata</taxon>
        <taxon>Vertebrata</taxon>
        <taxon>Euteleostomi</taxon>
        <taxon>Actinopterygii</taxon>
        <taxon>Neopterygii</taxon>
        <taxon>Teleostei</taxon>
        <taxon>Ostariophysi</taxon>
        <taxon>Siluriformes</taxon>
        <taxon>Bagridae</taxon>
        <taxon>Tachysurus</taxon>
    </lineage>
</organism>
<dbReference type="CDD" id="cd16269">
    <property type="entry name" value="GBP_C"/>
    <property type="match status" value="1"/>
</dbReference>
<name>A0AA88P1M0_TACVA</name>
<dbReference type="AlphaFoldDB" id="A0AA88P1M0"/>
<dbReference type="EMBL" id="JAVHJS010000001">
    <property type="protein sequence ID" value="KAK2868498.1"/>
    <property type="molecule type" value="Genomic_DNA"/>
</dbReference>